<evidence type="ECO:0000313" key="15">
    <source>
        <dbReference type="Proteomes" id="UP001497392"/>
    </source>
</evidence>
<evidence type="ECO:0000259" key="12">
    <source>
        <dbReference type="Pfam" id="PF04695"/>
    </source>
</evidence>
<feature type="region of interest" description="Disordered" evidence="11">
    <location>
        <begin position="1"/>
        <end position="47"/>
    </location>
</feature>
<accession>A0ABP1G8U8</accession>
<comment type="similarity">
    <text evidence="1 10">Belongs to the peroxin-14 family.</text>
</comment>
<dbReference type="InterPro" id="IPR006785">
    <property type="entry name" value="Pex14_N"/>
</dbReference>
<evidence type="ECO:0000256" key="4">
    <source>
        <dbReference type="ARBA" id="ARBA00023010"/>
    </source>
</evidence>
<keyword evidence="2 10" id="KW-0813">Transport</keyword>
<feature type="compositionally biased region" description="Low complexity" evidence="11">
    <location>
        <begin position="491"/>
        <end position="504"/>
    </location>
</feature>
<keyword evidence="6 10" id="KW-0576">Peroxisome</keyword>
<dbReference type="Proteomes" id="UP001497392">
    <property type="component" value="Unassembled WGS sequence"/>
</dbReference>
<keyword evidence="3 10" id="KW-0653">Protein transport</keyword>
<evidence type="ECO:0000256" key="8">
    <source>
        <dbReference type="ARBA" id="ARBA00029691"/>
    </source>
</evidence>
<dbReference type="PANTHER" id="PTHR23058">
    <property type="entry name" value="PEROXISOMAL MEMBRANE PROTEIN PEX14"/>
    <property type="match status" value="1"/>
</dbReference>
<evidence type="ECO:0000256" key="6">
    <source>
        <dbReference type="ARBA" id="ARBA00023140"/>
    </source>
</evidence>
<organism evidence="14 15">
    <name type="scientific">Coccomyxa viridis</name>
    <dbReference type="NCBI Taxonomy" id="1274662"/>
    <lineage>
        <taxon>Eukaryota</taxon>
        <taxon>Viridiplantae</taxon>
        <taxon>Chlorophyta</taxon>
        <taxon>core chlorophytes</taxon>
        <taxon>Trebouxiophyceae</taxon>
        <taxon>Trebouxiophyceae incertae sedis</taxon>
        <taxon>Coccomyxaceae</taxon>
        <taxon>Coccomyxa</taxon>
    </lineage>
</organism>
<feature type="region of interest" description="Disordered" evidence="11">
    <location>
        <begin position="356"/>
        <end position="534"/>
    </location>
</feature>
<evidence type="ECO:0000259" key="13">
    <source>
        <dbReference type="Pfam" id="PF17733"/>
    </source>
</evidence>
<dbReference type="Pfam" id="PF04695">
    <property type="entry name" value="Pex14_N"/>
    <property type="match status" value="1"/>
</dbReference>
<keyword evidence="15" id="KW-1185">Reference proteome</keyword>
<comment type="function">
    <text evidence="10">Component of the PEX13-PEX14 docking complex, a translocon channel that specifically mediates the import of peroxisomal cargo proteins bound to PEX5 receptor. The PEX13-PEX14 docking complex forms a large import pore which can be opened to a diameter of about 9 nm. Mechanistically, PEX5 receptor along with cargo proteins associates with the PEX14 subunit of the PEX13-PEX14 docking complex in the cytosol, leading to the insertion of the receptor into the organelle membrane with the concomitant translocation of the cargo into the peroxisome matrix.</text>
</comment>
<keyword evidence="4" id="KW-0811">Translocation</keyword>
<dbReference type="InterPro" id="IPR025655">
    <property type="entry name" value="PEX14"/>
</dbReference>
<feature type="compositionally biased region" description="Low complexity" evidence="11">
    <location>
        <begin position="389"/>
        <end position="403"/>
    </location>
</feature>
<evidence type="ECO:0000256" key="2">
    <source>
        <dbReference type="ARBA" id="ARBA00022448"/>
    </source>
</evidence>
<dbReference type="InterPro" id="IPR036388">
    <property type="entry name" value="WH-like_DNA-bd_sf"/>
</dbReference>
<evidence type="ECO:0000256" key="5">
    <source>
        <dbReference type="ARBA" id="ARBA00023136"/>
    </source>
</evidence>
<evidence type="ECO:0000256" key="9">
    <source>
        <dbReference type="ARBA" id="ARBA00046271"/>
    </source>
</evidence>
<dbReference type="InterPro" id="IPR040554">
    <property type="entry name" value="KPWE_PEX14_dom"/>
</dbReference>
<name>A0ABP1G8U8_9CHLO</name>
<dbReference type="Gene3D" id="1.10.10.10">
    <property type="entry name" value="Winged helix-like DNA-binding domain superfamily/Winged helix DNA-binding domain"/>
    <property type="match status" value="1"/>
</dbReference>
<feature type="domain" description="Peroxisomal membrane protein PEX14-like KPWE" evidence="13">
    <location>
        <begin position="338"/>
        <end position="388"/>
    </location>
</feature>
<evidence type="ECO:0000313" key="14">
    <source>
        <dbReference type="EMBL" id="CAL5228217.1"/>
    </source>
</evidence>
<feature type="compositionally biased region" description="Low complexity" evidence="11">
    <location>
        <begin position="525"/>
        <end position="534"/>
    </location>
</feature>
<sequence length="534" mass="54926">MDGSVSGAAAASPEGQEQIADAVQQTTGFSPASEPADAPHPALREDQIQNAVAFLAHPKVRSSPVDSKHSFLEKKGLTEREIAEAFKRVPDTPSDSAPAGPSGLPANPSAPPPKPYPTATAETLQQLVPAPLKQSQPIRWTQVVIGVGLLAAVSYAVKQYVAPKVSQWYHEWRNDADKAKAEEEQQKTAQLVAGAIQSQTAEMQKTLESLKDALTTLEKGKGPAEVPRDSITLTDLRSELRVLASSLNEFSSPAKAASGEGEGEKLEEIRALMSTMVQQIQELPEAIKPVAAPSASYGAAGNQHGQSAFAPHAAHALPNGEPLEPSALTNGDTPSQPPHPASYMEVLEMLEKGETPPNIRTDIMDEPPNPAAVPSSARMKPRAKPWERSAPPASSAPFPAFASGGSGGLAAGSAFPPASRAALSPREAPVEGVGESTSAPMNQGSSGLAQVTELPPGGPHDAGSSSSSPAPAWRPPAVPQSSLPRPADPPAGSSVASSTAGAASQQPAEGDEPAQVPSSREEAAAAEAEAGGST</sequence>
<evidence type="ECO:0000256" key="11">
    <source>
        <dbReference type="SAM" id="MobiDB-lite"/>
    </source>
</evidence>
<evidence type="ECO:0000256" key="3">
    <source>
        <dbReference type="ARBA" id="ARBA00022927"/>
    </source>
</evidence>
<feature type="region of interest" description="Disordered" evidence="11">
    <location>
        <begin position="87"/>
        <end position="119"/>
    </location>
</feature>
<feature type="domain" description="Peroxisome membrane anchor protein Pex14p N-terminal" evidence="12">
    <location>
        <begin position="44"/>
        <end position="88"/>
    </location>
</feature>
<evidence type="ECO:0000256" key="1">
    <source>
        <dbReference type="ARBA" id="ARBA00005443"/>
    </source>
</evidence>
<comment type="subcellular location">
    <subcellularLocation>
        <location evidence="9 10">Peroxisome membrane</location>
    </subcellularLocation>
</comment>
<dbReference type="Pfam" id="PF17733">
    <property type="entry name" value="KPWE_dom"/>
    <property type="match status" value="1"/>
</dbReference>
<dbReference type="PANTHER" id="PTHR23058:SF0">
    <property type="entry name" value="PEROXISOMAL MEMBRANE PROTEIN PEX14"/>
    <property type="match status" value="1"/>
</dbReference>
<gene>
    <name evidence="14" type="primary">g11306</name>
    <name evidence="14" type="ORF">VP750_LOCUS10123</name>
</gene>
<dbReference type="EMBL" id="CAXHTA020000018">
    <property type="protein sequence ID" value="CAL5228217.1"/>
    <property type="molecule type" value="Genomic_DNA"/>
</dbReference>
<keyword evidence="5 10" id="KW-0472">Membrane</keyword>
<proteinExistence type="inferred from homology"/>
<evidence type="ECO:0000256" key="7">
    <source>
        <dbReference type="ARBA" id="ARBA00029502"/>
    </source>
</evidence>
<feature type="compositionally biased region" description="Polar residues" evidence="11">
    <location>
        <begin position="435"/>
        <end position="449"/>
    </location>
</feature>
<feature type="region of interest" description="Disordered" evidence="11">
    <location>
        <begin position="315"/>
        <end position="341"/>
    </location>
</feature>
<reference evidence="14 15" key="1">
    <citation type="submission" date="2024-06" db="EMBL/GenBank/DDBJ databases">
        <authorList>
            <person name="Kraege A."/>
            <person name="Thomma B."/>
        </authorList>
    </citation>
    <scope>NUCLEOTIDE SEQUENCE [LARGE SCALE GENOMIC DNA]</scope>
</reference>
<comment type="caution">
    <text evidence="14">The sequence shown here is derived from an EMBL/GenBank/DDBJ whole genome shotgun (WGS) entry which is preliminary data.</text>
</comment>
<evidence type="ECO:0000256" key="10">
    <source>
        <dbReference type="RuleBase" id="RU367032"/>
    </source>
</evidence>
<feature type="compositionally biased region" description="Low complexity" evidence="11">
    <location>
        <begin position="459"/>
        <end position="471"/>
    </location>
</feature>
<feature type="compositionally biased region" description="Low complexity" evidence="11">
    <location>
        <begin position="91"/>
        <end position="107"/>
    </location>
</feature>
<protein>
    <recommendedName>
        <fullName evidence="7 10">Peroxisomal membrane protein PEX14</fullName>
    </recommendedName>
    <alternativeName>
        <fullName evidence="8 10">Peroxin-14</fullName>
    </alternativeName>
</protein>